<evidence type="ECO:0008006" key="3">
    <source>
        <dbReference type="Google" id="ProtNLM"/>
    </source>
</evidence>
<dbReference type="EMBL" id="CP003944">
    <property type="protein sequence ID" value="AFZ50098.1"/>
    <property type="molecule type" value="Genomic_DNA"/>
</dbReference>
<dbReference type="AlphaFoldDB" id="K9YVG2"/>
<protein>
    <recommendedName>
        <fullName evidence="3">DUF1350 domain-containing protein</fullName>
    </recommendedName>
</protein>
<dbReference type="InterPro" id="IPR029058">
    <property type="entry name" value="AB_hydrolase_fold"/>
</dbReference>
<dbReference type="Pfam" id="PF07082">
    <property type="entry name" value="DUF1350"/>
    <property type="match status" value="1"/>
</dbReference>
<dbReference type="SUPFAM" id="SSF53474">
    <property type="entry name" value="alpha/beta-Hydrolases"/>
    <property type="match status" value="1"/>
</dbReference>
<dbReference type="PANTHER" id="PTHR34127:SF1">
    <property type="entry name" value="OS04G0405600 PROTEIN"/>
    <property type="match status" value="1"/>
</dbReference>
<dbReference type="Proteomes" id="UP000010482">
    <property type="component" value="Chromosome"/>
</dbReference>
<sequence>MMNWEEVAGNSVLLPSQPKALIHFLGGAFVATAPQVTYSWLLEALAAEGYGIIATPFINDLNHSAIAQRALNRFETAYQRLGLFRRYLPIYGLGHSMGCKLHLLINSLYDVNRSGNLLISYNNYPARQAVPFVEQLNSLVEFDLEFTPSPERTYDLVRNDYKKTRTLLIRFQNDTIDQTQELKPILEERHPHLVSYLQLSGNHLTPVNPKEWNWQPGNNFSVLDAFGQWVKQQFYSDITQLKKEVLRWLDPINN</sequence>
<evidence type="ECO:0000313" key="2">
    <source>
        <dbReference type="Proteomes" id="UP000010482"/>
    </source>
</evidence>
<dbReference type="eggNOG" id="COG1073">
    <property type="taxonomic scope" value="Bacteria"/>
</dbReference>
<reference evidence="1" key="1">
    <citation type="submission" date="2012-04" db="EMBL/GenBank/DDBJ databases">
        <title>Finished genome of Dactylococcopsis salina PCC 8305.</title>
        <authorList>
            <consortium name="US DOE Joint Genome Institute"/>
            <person name="Gugger M."/>
            <person name="Coursin T."/>
            <person name="Rippka R."/>
            <person name="Tandeau De Marsac N."/>
            <person name="Huntemann M."/>
            <person name="Wei C.-L."/>
            <person name="Han J."/>
            <person name="Detter J.C."/>
            <person name="Han C."/>
            <person name="Tapia R."/>
            <person name="Daligault H."/>
            <person name="Chen A."/>
            <person name="Krypides N."/>
            <person name="Mavromatis K."/>
            <person name="Markowitz V."/>
            <person name="Szeto E."/>
            <person name="Ivanova N."/>
            <person name="Ovchinnikova G."/>
            <person name="Pagani I."/>
            <person name="Pati A."/>
            <person name="Goodwin L."/>
            <person name="Peters L."/>
            <person name="Pitluck S."/>
            <person name="Woyke T."/>
            <person name="Kerfeld C."/>
        </authorList>
    </citation>
    <scope>NUCLEOTIDE SEQUENCE [LARGE SCALE GENOMIC DNA]</scope>
    <source>
        <strain evidence="1">PCC 8305</strain>
    </source>
</reference>
<dbReference type="KEGG" id="dsl:Dacsa_1406"/>
<name>K9YVG2_DACS8</name>
<dbReference type="InterPro" id="IPR010765">
    <property type="entry name" value="DUF1350"/>
</dbReference>
<dbReference type="PATRIC" id="fig|13035.3.peg.1578"/>
<proteinExistence type="predicted"/>
<gene>
    <name evidence="1" type="ORF">Dacsa_1406</name>
</gene>
<accession>K9YVG2</accession>
<dbReference type="RefSeq" id="WP_015229102.1">
    <property type="nucleotide sequence ID" value="NC_019780.1"/>
</dbReference>
<dbReference type="STRING" id="13035.Dacsa_1406"/>
<dbReference type="PANTHER" id="PTHR34127">
    <property type="entry name" value="OS04G0405600 PROTEIN"/>
    <property type="match status" value="1"/>
</dbReference>
<organism evidence="1 2">
    <name type="scientific">Dactylococcopsis salina (strain PCC 8305)</name>
    <name type="common">Myxobactron salinum</name>
    <dbReference type="NCBI Taxonomy" id="13035"/>
    <lineage>
        <taxon>Bacteria</taxon>
        <taxon>Bacillati</taxon>
        <taxon>Cyanobacteriota</taxon>
        <taxon>Cyanophyceae</taxon>
        <taxon>Nodosilineales</taxon>
        <taxon>Cymatolegaceae</taxon>
        <taxon>Dactylococcopsis</taxon>
    </lineage>
</organism>
<dbReference type="ESTHER" id="dacsa-k9yvg2">
    <property type="family name" value="Duf_1350"/>
</dbReference>
<dbReference type="HOGENOM" id="CLU_047079_1_0_3"/>
<evidence type="ECO:0000313" key="1">
    <source>
        <dbReference type="EMBL" id="AFZ50098.1"/>
    </source>
</evidence>
<keyword evidence="2" id="KW-1185">Reference proteome</keyword>